<dbReference type="GO" id="GO:0003676">
    <property type="term" value="F:nucleic acid binding"/>
    <property type="evidence" value="ECO:0007669"/>
    <property type="project" value="InterPro"/>
</dbReference>
<dbReference type="GO" id="GO:0004523">
    <property type="term" value="F:RNA-DNA hybrid ribonuclease activity"/>
    <property type="evidence" value="ECO:0007669"/>
    <property type="project" value="InterPro"/>
</dbReference>
<proteinExistence type="predicted"/>
<comment type="caution">
    <text evidence="2">The sequence shown here is derived from an EMBL/GenBank/DDBJ whole genome shotgun (WGS) entry which is preliminary data.</text>
</comment>
<dbReference type="Proteomes" id="UP000593572">
    <property type="component" value="Unassembled WGS sequence"/>
</dbReference>
<dbReference type="InterPro" id="IPR002156">
    <property type="entry name" value="RNaseH_domain"/>
</dbReference>
<sequence>MAYDSLCTRKGMGGLSFRGLRLFNIALIGRQVWQLINNKDTLSYHVLCSKYFSNGGELHHHSLGRVFCMQLKHLRPSLDDSLVSDLWRFNSREWDRDRVEELYGDRLSAIFSSVVCIEIIVRDHDGFVLGGRMIFLDYKMVEWAEAKALREGIIWAHNNNVTKAFFETDYTSLSLVRFSIEENLQFVGFFHQF</sequence>
<feature type="domain" description="RNase H type-1" evidence="1">
    <location>
        <begin position="119"/>
        <end position="173"/>
    </location>
</feature>
<dbReference type="Pfam" id="PF13456">
    <property type="entry name" value="RVT_3"/>
    <property type="match status" value="1"/>
</dbReference>
<evidence type="ECO:0000313" key="3">
    <source>
        <dbReference type="Proteomes" id="UP000593572"/>
    </source>
</evidence>
<organism evidence="2 3">
    <name type="scientific">Gossypium lobatum</name>
    <dbReference type="NCBI Taxonomy" id="34289"/>
    <lineage>
        <taxon>Eukaryota</taxon>
        <taxon>Viridiplantae</taxon>
        <taxon>Streptophyta</taxon>
        <taxon>Embryophyta</taxon>
        <taxon>Tracheophyta</taxon>
        <taxon>Spermatophyta</taxon>
        <taxon>Magnoliopsida</taxon>
        <taxon>eudicotyledons</taxon>
        <taxon>Gunneridae</taxon>
        <taxon>Pentapetalae</taxon>
        <taxon>rosids</taxon>
        <taxon>malvids</taxon>
        <taxon>Malvales</taxon>
        <taxon>Malvaceae</taxon>
        <taxon>Malvoideae</taxon>
        <taxon>Gossypium</taxon>
    </lineage>
</organism>
<evidence type="ECO:0000313" key="2">
    <source>
        <dbReference type="EMBL" id="MBA0557344.1"/>
    </source>
</evidence>
<keyword evidence="3" id="KW-1185">Reference proteome</keyword>
<evidence type="ECO:0000259" key="1">
    <source>
        <dbReference type="Pfam" id="PF13456"/>
    </source>
</evidence>
<reference evidence="2 3" key="1">
    <citation type="journal article" date="2019" name="Genome Biol. Evol.">
        <title>Insights into the evolution of the New World diploid cottons (Gossypium, subgenus Houzingenia) based on genome sequencing.</title>
        <authorList>
            <person name="Grover C.E."/>
            <person name="Arick M.A. 2nd"/>
            <person name="Thrash A."/>
            <person name="Conover J.L."/>
            <person name="Sanders W.S."/>
            <person name="Peterson D.G."/>
            <person name="Frelichowski J.E."/>
            <person name="Scheffler J.A."/>
            <person name="Scheffler B.E."/>
            <person name="Wendel J.F."/>
        </authorList>
    </citation>
    <scope>NUCLEOTIDE SEQUENCE [LARGE SCALE GENOMIC DNA]</scope>
    <source>
        <strain evidence="2">157</strain>
        <tissue evidence="2">Leaf</tissue>
    </source>
</reference>
<accession>A0A7J8LY24</accession>
<dbReference type="AlphaFoldDB" id="A0A7J8LY24"/>
<dbReference type="EMBL" id="JABEZX010000006">
    <property type="protein sequence ID" value="MBA0557344.1"/>
    <property type="molecule type" value="Genomic_DNA"/>
</dbReference>
<protein>
    <recommendedName>
        <fullName evidence="1">RNase H type-1 domain-containing protein</fullName>
    </recommendedName>
</protein>
<name>A0A7J8LY24_9ROSI</name>
<gene>
    <name evidence="2" type="ORF">Golob_014419</name>
</gene>